<dbReference type="PANTHER" id="PTHR33428">
    <property type="entry name" value="CHLOROPHYLLASE-2, CHLOROPLASTIC"/>
    <property type="match status" value="1"/>
</dbReference>
<dbReference type="InterPro" id="IPR029058">
    <property type="entry name" value="AB_hydrolase_fold"/>
</dbReference>
<gene>
    <name evidence="1" type="ORF">LIER_29817</name>
</gene>
<dbReference type="EMBL" id="BAABME010010399">
    <property type="protein sequence ID" value="GAA0178264.1"/>
    <property type="molecule type" value="Genomic_DNA"/>
</dbReference>
<sequence length="282" mass="30604">MSHSIYNQLLMISIQDQNVGSIFPVLLFFHGFLVENAWYTQLLEHVSSHVYIIVAPQEVNQAAFISEWLIKGGLSSEPKMPKNVQADLTKVAVSGHSRGGKTAFALALGCQEAEAPPASSLKFSAVLGIDPVAGSSPSNRTDPKILKYIPRSFDLSTMPIAVIGTGLGNQKKGITPPLAPNGVNHAEFWNESKPPCYYFLAKEYGHCDMFNEDGPPWFVIHKICQTGSGPRDLMRRSLGGIVVAFLEAYLGGNKQNLQGIVDESLEAPIAIHPIISLDDATC</sequence>
<dbReference type="Gene3D" id="3.40.50.1820">
    <property type="entry name" value="alpha/beta hydrolase"/>
    <property type="match status" value="1"/>
</dbReference>
<dbReference type="GO" id="GO:0047746">
    <property type="term" value="F:chlorophyllase activity"/>
    <property type="evidence" value="ECO:0007669"/>
    <property type="project" value="TreeGrafter"/>
</dbReference>
<evidence type="ECO:0008006" key="3">
    <source>
        <dbReference type="Google" id="ProtNLM"/>
    </source>
</evidence>
<proteinExistence type="predicted"/>
<comment type="caution">
    <text evidence="1">The sequence shown here is derived from an EMBL/GenBank/DDBJ whole genome shotgun (WGS) entry which is preliminary data.</text>
</comment>
<organism evidence="1 2">
    <name type="scientific">Lithospermum erythrorhizon</name>
    <name type="common">Purple gromwell</name>
    <name type="synonym">Lithospermum officinale var. erythrorhizon</name>
    <dbReference type="NCBI Taxonomy" id="34254"/>
    <lineage>
        <taxon>Eukaryota</taxon>
        <taxon>Viridiplantae</taxon>
        <taxon>Streptophyta</taxon>
        <taxon>Embryophyta</taxon>
        <taxon>Tracheophyta</taxon>
        <taxon>Spermatophyta</taxon>
        <taxon>Magnoliopsida</taxon>
        <taxon>eudicotyledons</taxon>
        <taxon>Gunneridae</taxon>
        <taxon>Pentapetalae</taxon>
        <taxon>asterids</taxon>
        <taxon>lamiids</taxon>
        <taxon>Boraginales</taxon>
        <taxon>Boraginaceae</taxon>
        <taxon>Boraginoideae</taxon>
        <taxon>Lithospermeae</taxon>
        <taxon>Lithospermum</taxon>
    </lineage>
</organism>
<dbReference type="InterPro" id="IPR017395">
    <property type="entry name" value="Chlorophyllase-like"/>
</dbReference>
<dbReference type="AlphaFoldDB" id="A0AAV3RRD3"/>
<dbReference type="Pfam" id="PF07224">
    <property type="entry name" value="Chlorophyllase"/>
    <property type="match status" value="1"/>
</dbReference>
<accession>A0AAV3RRD3</accession>
<keyword evidence="2" id="KW-1185">Reference proteome</keyword>
<reference evidence="1 2" key="1">
    <citation type="submission" date="2024-01" db="EMBL/GenBank/DDBJ databases">
        <title>The complete chloroplast genome sequence of Lithospermum erythrorhizon: insights into the phylogenetic relationship among Boraginaceae species and the maternal lineages of purple gromwells.</title>
        <authorList>
            <person name="Okada T."/>
            <person name="Watanabe K."/>
        </authorList>
    </citation>
    <scope>NUCLEOTIDE SEQUENCE [LARGE SCALE GENOMIC DNA]</scope>
</reference>
<name>A0AAV3RRD3_LITER</name>
<dbReference type="PANTHER" id="PTHR33428:SF10">
    <property type="entry name" value="CHLOROPHYLLASE-1"/>
    <property type="match status" value="1"/>
</dbReference>
<dbReference type="Proteomes" id="UP001454036">
    <property type="component" value="Unassembled WGS sequence"/>
</dbReference>
<evidence type="ECO:0000313" key="2">
    <source>
        <dbReference type="Proteomes" id="UP001454036"/>
    </source>
</evidence>
<dbReference type="GO" id="GO:0015996">
    <property type="term" value="P:chlorophyll catabolic process"/>
    <property type="evidence" value="ECO:0007669"/>
    <property type="project" value="TreeGrafter"/>
</dbReference>
<protein>
    <recommendedName>
        <fullName evidence="3">Chlorophyllase</fullName>
    </recommendedName>
</protein>
<dbReference type="SUPFAM" id="SSF53474">
    <property type="entry name" value="alpha/beta-Hydrolases"/>
    <property type="match status" value="1"/>
</dbReference>
<evidence type="ECO:0000313" key="1">
    <source>
        <dbReference type="EMBL" id="GAA0178264.1"/>
    </source>
</evidence>